<dbReference type="STRING" id="401053.AciPR4_0343"/>
<gene>
    <name evidence="2" type="ordered locus">AciPR4_0343</name>
</gene>
<evidence type="ECO:0000313" key="2">
    <source>
        <dbReference type="EMBL" id="ADV81179.1"/>
    </source>
</evidence>
<reference evidence="2 3" key="1">
    <citation type="journal article" date="2012" name="Stand. Genomic Sci.">
        <title>Complete genome sequence of Terriglobus saanensis type strain SP1PR4(T), an Acidobacteria from tundra soil.</title>
        <authorList>
            <person name="Rawat S.R."/>
            <person name="Mannisto M.K."/>
            <person name="Starovoytov V."/>
            <person name="Goodwin L."/>
            <person name="Nolan M."/>
            <person name="Hauser L."/>
            <person name="Land M."/>
            <person name="Davenport K.W."/>
            <person name="Woyke T."/>
            <person name="Haggblom M.M."/>
        </authorList>
    </citation>
    <scope>NUCLEOTIDE SEQUENCE</scope>
    <source>
        <strain evidence="3">ATCC BAA-1853 / DSM 23119 / SP1PR4</strain>
    </source>
</reference>
<organism evidence="2 3">
    <name type="scientific">Terriglobus saanensis (strain ATCC BAA-1853 / DSM 23119 / SP1PR4)</name>
    <dbReference type="NCBI Taxonomy" id="401053"/>
    <lineage>
        <taxon>Bacteria</taxon>
        <taxon>Pseudomonadati</taxon>
        <taxon>Acidobacteriota</taxon>
        <taxon>Terriglobia</taxon>
        <taxon>Terriglobales</taxon>
        <taxon>Acidobacteriaceae</taxon>
        <taxon>Terriglobus</taxon>
    </lineage>
</organism>
<evidence type="ECO:0000313" key="3">
    <source>
        <dbReference type="Proteomes" id="UP000006844"/>
    </source>
</evidence>
<keyword evidence="1" id="KW-0812">Transmembrane</keyword>
<dbReference type="KEGG" id="tsa:AciPR4_0343"/>
<keyword evidence="3" id="KW-1185">Reference proteome</keyword>
<keyword evidence="1" id="KW-1133">Transmembrane helix</keyword>
<proteinExistence type="predicted"/>
<evidence type="ECO:0008006" key="4">
    <source>
        <dbReference type="Google" id="ProtNLM"/>
    </source>
</evidence>
<dbReference type="eggNOG" id="COG0457">
    <property type="taxonomic scope" value="Bacteria"/>
</dbReference>
<dbReference type="Proteomes" id="UP000006844">
    <property type="component" value="Chromosome"/>
</dbReference>
<name>E8V1I4_TERSS</name>
<dbReference type="EMBL" id="CP002467">
    <property type="protein sequence ID" value="ADV81179.1"/>
    <property type="molecule type" value="Genomic_DNA"/>
</dbReference>
<accession>E8V1I4</accession>
<dbReference type="AlphaFoldDB" id="E8V1I4"/>
<dbReference type="HOGENOM" id="CLU_036287_0_0_0"/>
<keyword evidence="1" id="KW-0472">Membrane</keyword>
<dbReference type="OrthoDB" id="115074at2"/>
<sequence length="452" mass="49518">MSMASNALQEMWMYSGTDAGSNRADEISRSAVLEQLEKIVANSHFCHSKRYPSFLRFVVEETLAGHTDVLKERNLGTEVFGRQSDYDTNADPIVRVTAGEIRKRLAQYYHEPGHEHELRIELPLGSYVPHFAPPAHRRQAADASVALEAASAPLPLEQDASVVPSAPSSPVVLFPAAEIPASTPWRRWPLLIAFSAVGLCVLAIGLYLSFFSRASFHDAGTKFFWQPIVSSSNPALVIIGVHSMDSKGRTLPVDTVGSSEQKEPQNMMSLMSRYEMVPISDIVGYSKITNLLTRHARTYQTEGSGEATLDQLRHGPVILIGGLDNVWTIRLTASLRYRFFAKTELLNGIEDSKDPSKLWMFDNALPAHGNARDYAIVASYFDTTIEQQVVIAAGVGRSGTVAATEFITSTANLNAWLKQAKLSPGQNVELVLATDLLDGEPGPPHVIASSTW</sequence>
<feature type="transmembrane region" description="Helical" evidence="1">
    <location>
        <begin position="190"/>
        <end position="211"/>
    </location>
</feature>
<evidence type="ECO:0000256" key="1">
    <source>
        <dbReference type="SAM" id="Phobius"/>
    </source>
</evidence>
<protein>
    <recommendedName>
        <fullName evidence="4">Adenylate cyclase</fullName>
    </recommendedName>
</protein>